<keyword evidence="1" id="KW-1185">Reference proteome</keyword>
<reference evidence="2" key="1">
    <citation type="submission" date="2016-11" db="UniProtKB">
        <authorList>
            <consortium name="WormBaseParasite"/>
        </authorList>
    </citation>
    <scope>IDENTIFICATION</scope>
</reference>
<dbReference type="Proteomes" id="UP000095283">
    <property type="component" value="Unplaced"/>
</dbReference>
<organism evidence="1 2">
    <name type="scientific">Heterorhabditis bacteriophora</name>
    <name type="common">Entomopathogenic nematode worm</name>
    <dbReference type="NCBI Taxonomy" id="37862"/>
    <lineage>
        <taxon>Eukaryota</taxon>
        <taxon>Metazoa</taxon>
        <taxon>Ecdysozoa</taxon>
        <taxon>Nematoda</taxon>
        <taxon>Chromadorea</taxon>
        <taxon>Rhabditida</taxon>
        <taxon>Rhabditina</taxon>
        <taxon>Rhabditomorpha</taxon>
        <taxon>Strongyloidea</taxon>
        <taxon>Heterorhabditidae</taxon>
        <taxon>Heterorhabditis</taxon>
    </lineage>
</organism>
<protein>
    <submittedName>
        <fullName evidence="2">UBA domain-containing protein</fullName>
    </submittedName>
</protein>
<sequence length="74" mass="7882">MSILEKQGVSSESSLSFLIESNIKDKLVVIDRAQTAAQLIGMGFVPSQVFAALVSAQGERVKALDILLGISAYQ</sequence>
<dbReference type="WBParaSite" id="Hba_10198">
    <property type="protein sequence ID" value="Hba_10198"/>
    <property type="gene ID" value="Hba_10198"/>
</dbReference>
<accession>A0A1I7WYE2</accession>
<evidence type="ECO:0000313" key="1">
    <source>
        <dbReference type="Proteomes" id="UP000095283"/>
    </source>
</evidence>
<name>A0A1I7WYE2_HETBA</name>
<evidence type="ECO:0000313" key="2">
    <source>
        <dbReference type="WBParaSite" id="Hba_10198"/>
    </source>
</evidence>
<proteinExistence type="predicted"/>
<dbReference type="AlphaFoldDB" id="A0A1I7WYE2"/>